<dbReference type="AlphaFoldDB" id="A0A8H8T015"/>
<evidence type="ECO:0000313" key="3">
    <source>
        <dbReference type="Proteomes" id="UP000650533"/>
    </source>
</evidence>
<feature type="compositionally biased region" description="Basic and acidic residues" evidence="1">
    <location>
        <begin position="84"/>
        <end position="99"/>
    </location>
</feature>
<feature type="region of interest" description="Disordered" evidence="1">
    <location>
        <begin position="37"/>
        <end position="56"/>
    </location>
</feature>
<organism evidence="2 3">
    <name type="scientific">Rhizoctonia solani</name>
    <dbReference type="NCBI Taxonomy" id="456999"/>
    <lineage>
        <taxon>Eukaryota</taxon>
        <taxon>Fungi</taxon>
        <taxon>Dikarya</taxon>
        <taxon>Basidiomycota</taxon>
        <taxon>Agaricomycotina</taxon>
        <taxon>Agaricomycetes</taxon>
        <taxon>Cantharellales</taxon>
        <taxon>Ceratobasidiaceae</taxon>
        <taxon>Rhizoctonia</taxon>
    </lineage>
</organism>
<dbReference type="EMBL" id="CP059666">
    <property type="protein sequence ID" value="QRW22978.1"/>
    <property type="molecule type" value="Genomic_DNA"/>
</dbReference>
<dbReference type="KEGG" id="rsx:RhiXN_08014"/>
<dbReference type="GeneID" id="67030293"/>
<evidence type="ECO:0000313" key="2">
    <source>
        <dbReference type="EMBL" id="QRW22978.1"/>
    </source>
</evidence>
<accession>A0A8H8T015</accession>
<gene>
    <name evidence="2" type="ORF">RhiXN_08014</name>
</gene>
<reference evidence="2" key="1">
    <citation type="submission" date="2020-05" db="EMBL/GenBank/DDBJ databases">
        <title>Evolutionary and genomic comparisons of hybrid uninucleate and nonhybrid Rhizoctonia fungi.</title>
        <authorList>
            <person name="Li C."/>
            <person name="Chen X."/>
        </authorList>
    </citation>
    <scope>NUCLEOTIDE SEQUENCE</scope>
    <source>
        <strain evidence="2">AG-1 IA</strain>
    </source>
</reference>
<sequence length="152" mass="17378">MGFHKMQSRCVFGTLPQLDNFEHGPVMELTSPMQGMEQGHQEGVGITPSEQTDQPDMEPFQLATARILDPRHENPGNNTPLEDPVPRKEETPLMDEATRNKTVKDFIEDFFAKFTEETQLPKTEANKKWITNDHLTSTQKVYGFLMELVMVL</sequence>
<evidence type="ECO:0000256" key="1">
    <source>
        <dbReference type="SAM" id="MobiDB-lite"/>
    </source>
</evidence>
<dbReference type="Proteomes" id="UP000650533">
    <property type="component" value="Chromosome 9"/>
</dbReference>
<feature type="region of interest" description="Disordered" evidence="1">
    <location>
        <begin position="68"/>
        <end position="99"/>
    </location>
</feature>
<protein>
    <submittedName>
        <fullName evidence="2">Uncharacterized protein</fullName>
    </submittedName>
</protein>
<dbReference type="RefSeq" id="XP_043183215.1">
    <property type="nucleotide sequence ID" value="XM_043327830.1"/>
</dbReference>
<name>A0A8H8T015_9AGAM</name>
<proteinExistence type="predicted"/>